<evidence type="ECO:0008006" key="4">
    <source>
        <dbReference type="Google" id="ProtNLM"/>
    </source>
</evidence>
<comment type="similarity">
    <text evidence="1">Belongs to the short-chain dehydrogenases/reductases (SDR) family.</text>
</comment>
<gene>
    <name evidence="2" type="ORF">AYO28_22720</name>
</gene>
<evidence type="ECO:0000256" key="1">
    <source>
        <dbReference type="ARBA" id="ARBA00006484"/>
    </source>
</evidence>
<dbReference type="Gene3D" id="3.40.50.720">
    <property type="entry name" value="NAD(P)-binding Rossmann-like Domain"/>
    <property type="match status" value="1"/>
</dbReference>
<dbReference type="Proteomes" id="UP000077752">
    <property type="component" value="Unassembled WGS sequence"/>
</dbReference>
<protein>
    <recommendedName>
        <fullName evidence="4">Short-chain dehydrogenase</fullName>
    </recommendedName>
</protein>
<dbReference type="AlphaFoldDB" id="A0A177SGT3"/>
<reference evidence="2 3" key="1">
    <citation type="submission" date="2016-03" db="EMBL/GenBank/DDBJ databases">
        <title>Draft Genome Assembly of Pseudomonas putida strain CBF10-2.</title>
        <authorList>
            <person name="Iyer R.S."/>
            <person name="Damania A."/>
        </authorList>
    </citation>
    <scope>NUCLEOTIDE SEQUENCE [LARGE SCALE GENOMIC DNA]</scope>
    <source>
        <strain evidence="2 3">CBF10-2</strain>
    </source>
</reference>
<proteinExistence type="inferred from homology"/>
<dbReference type="InterPro" id="IPR002347">
    <property type="entry name" value="SDR_fam"/>
</dbReference>
<dbReference type="PANTHER" id="PTHR42879">
    <property type="entry name" value="3-OXOACYL-(ACYL-CARRIER-PROTEIN) REDUCTASE"/>
    <property type="match status" value="1"/>
</dbReference>
<accession>A0A177SGT3</accession>
<dbReference type="InterPro" id="IPR050259">
    <property type="entry name" value="SDR"/>
</dbReference>
<comment type="caution">
    <text evidence="2">The sequence shown here is derived from an EMBL/GenBank/DDBJ whole genome shotgun (WGS) entry which is preliminary data.</text>
</comment>
<organism evidence="2 3">
    <name type="scientific">Pseudomonas putida</name>
    <name type="common">Arthrobacter siderocapsulatus</name>
    <dbReference type="NCBI Taxonomy" id="303"/>
    <lineage>
        <taxon>Bacteria</taxon>
        <taxon>Pseudomonadati</taxon>
        <taxon>Pseudomonadota</taxon>
        <taxon>Gammaproteobacteria</taxon>
        <taxon>Pseudomonadales</taxon>
        <taxon>Pseudomonadaceae</taxon>
        <taxon>Pseudomonas</taxon>
    </lineage>
</organism>
<dbReference type="PRINTS" id="PR00081">
    <property type="entry name" value="GDHRDH"/>
</dbReference>
<dbReference type="Pfam" id="PF00106">
    <property type="entry name" value="adh_short"/>
    <property type="match status" value="1"/>
</dbReference>
<dbReference type="SUPFAM" id="SSF51735">
    <property type="entry name" value="NAD(P)-binding Rossmann-fold domains"/>
    <property type="match status" value="1"/>
</dbReference>
<sequence>MTTEHSIRIWVTGASNGLGHALALHLLALGHRVAISGRVPFDPLPDNLVPWCLRLEGKLSEAADAEAMSVRIQEEWGALDLLILNAGTCDYLDGASSGTAMFEALIASNVSASTHCLSNAVPLLLAGRKPHVVGILSSITALQQHEGSQSPTAHNSLGQWFSEMRSRLAPQEIDLTLVTPQTVKKPVTSTIALPQRWTADTAALAIIDRLPQRMPEMVLEAMSVSSLWPLRRT</sequence>
<dbReference type="InterPro" id="IPR036291">
    <property type="entry name" value="NAD(P)-bd_dom_sf"/>
</dbReference>
<evidence type="ECO:0000313" key="2">
    <source>
        <dbReference type="EMBL" id="OAI88516.1"/>
    </source>
</evidence>
<evidence type="ECO:0000313" key="3">
    <source>
        <dbReference type="Proteomes" id="UP000077752"/>
    </source>
</evidence>
<dbReference type="PANTHER" id="PTHR42879:SF2">
    <property type="entry name" value="3-OXOACYL-[ACYL-CARRIER-PROTEIN] REDUCTASE FABG"/>
    <property type="match status" value="1"/>
</dbReference>
<name>A0A177SGT3_PSEPU</name>
<dbReference type="EMBL" id="LUCV01000029">
    <property type="protein sequence ID" value="OAI88516.1"/>
    <property type="molecule type" value="Genomic_DNA"/>
</dbReference>
<dbReference type="RefSeq" id="WP_064303608.1">
    <property type="nucleotide sequence ID" value="NZ_LUCV01000029.1"/>
</dbReference>